<proteinExistence type="predicted"/>
<sequence length="107" mass="11490">MRGSVEFIWLEPCWSVHGTSMPVSLRAASGKLAGTDKEVVSTTTKLAGTSQGILSDYSFGLFSGLSSFRESVRGQTTFNRANGIVANFPRAYAKIMVNSLLPLKAQS</sequence>
<gene>
    <name evidence="1" type="ORF">JCGZ_18132</name>
</gene>
<accession>A0A067K1X0</accession>
<evidence type="ECO:0000313" key="2">
    <source>
        <dbReference type="Proteomes" id="UP000027138"/>
    </source>
</evidence>
<dbReference type="AlphaFoldDB" id="A0A067K1X0"/>
<name>A0A067K1X0_JATCU</name>
<organism evidence="1 2">
    <name type="scientific">Jatropha curcas</name>
    <name type="common">Barbados nut</name>
    <dbReference type="NCBI Taxonomy" id="180498"/>
    <lineage>
        <taxon>Eukaryota</taxon>
        <taxon>Viridiplantae</taxon>
        <taxon>Streptophyta</taxon>
        <taxon>Embryophyta</taxon>
        <taxon>Tracheophyta</taxon>
        <taxon>Spermatophyta</taxon>
        <taxon>Magnoliopsida</taxon>
        <taxon>eudicotyledons</taxon>
        <taxon>Gunneridae</taxon>
        <taxon>Pentapetalae</taxon>
        <taxon>rosids</taxon>
        <taxon>fabids</taxon>
        <taxon>Malpighiales</taxon>
        <taxon>Euphorbiaceae</taxon>
        <taxon>Crotonoideae</taxon>
        <taxon>Jatropheae</taxon>
        <taxon>Jatropha</taxon>
    </lineage>
</organism>
<keyword evidence="2" id="KW-1185">Reference proteome</keyword>
<protein>
    <submittedName>
        <fullName evidence="1">Uncharacterized protein</fullName>
    </submittedName>
</protein>
<dbReference type="EMBL" id="KK914704">
    <property type="protein sequence ID" value="KDP30137.1"/>
    <property type="molecule type" value="Genomic_DNA"/>
</dbReference>
<evidence type="ECO:0000313" key="1">
    <source>
        <dbReference type="EMBL" id="KDP30137.1"/>
    </source>
</evidence>
<reference evidence="1 2" key="1">
    <citation type="journal article" date="2014" name="PLoS ONE">
        <title>Global Analysis of Gene Expression Profiles in Physic Nut (Jatropha curcas L.) Seedlings Exposed to Salt Stress.</title>
        <authorList>
            <person name="Zhang L."/>
            <person name="Zhang C."/>
            <person name="Wu P."/>
            <person name="Chen Y."/>
            <person name="Li M."/>
            <person name="Jiang H."/>
            <person name="Wu G."/>
        </authorList>
    </citation>
    <scope>NUCLEOTIDE SEQUENCE [LARGE SCALE GENOMIC DNA]</scope>
    <source>
        <strain evidence="2">cv. GZQX0401</strain>
        <tissue evidence="1">Young leaves</tissue>
    </source>
</reference>
<dbReference type="Proteomes" id="UP000027138">
    <property type="component" value="Unassembled WGS sequence"/>
</dbReference>